<dbReference type="InterPro" id="IPR029069">
    <property type="entry name" value="HotDog_dom_sf"/>
</dbReference>
<dbReference type="GO" id="GO:0047617">
    <property type="term" value="F:fatty acyl-CoA hydrolase activity"/>
    <property type="evidence" value="ECO:0007669"/>
    <property type="project" value="InterPro"/>
</dbReference>
<dbReference type="Gene3D" id="3.10.129.10">
    <property type="entry name" value="Hotdog Thioesterase"/>
    <property type="match status" value="1"/>
</dbReference>
<dbReference type="InterPro" id="IPR039298">
    <property type="entry name" value="ACOT13"/>
</dbReference>
<dbReference type="SUPFAM" id="SSF54637">
    <property type="entry name" value="Thioesterase/thiol ester dehydrase-isomerase"/>
    <property type="match status" value="1"/>
</dbReference>
<protein>
    <recommendedName>
        <fullName evidence="3">Thioesterase domain-containing protein</fullName>
    </recommendedName>
</protein>
<feature type="domain" description="Thioesterase" evidence="3">
    <location>
        <begin position="78"/>
        <end position="153"/>
    </location>
</feature>
<dbReference type="EMBL" id="PXYW01000030">
    <property type="protein sequence ID" value="PSR32859.1"/>
    <property type="molecule type" value="Genomic_DNA"/>
</dbReference>
<sequence>MNPWRLLYFHTIQFIGGISLHYESDKHKNSHPLPPSEANGYPFFSWAGLRIIEAKDGHSTIELDVQHHHRGGGGTDAVNGGIVAYMFDGLLGTAVRSIWTDDIVGQVTITLNIQYQRMIAAKHRIVGHGRVVRAGSSMVFVEGEILDESGQVAAECTGIYRIFRKKEDSKLE</sequence>
<comment type="similarity">
    <text evidence="1">Belongs to the thioesterase PaaI family.</text>
</comment>
<dbReference type="PANTHER" id="PTHR21660">
    <property type="entry name" value="THIOESTERASE SUPERFAMILY MEMBER-RELATED"/>
    <property type="match status" value="1"/>
</dbReference>
<dbReference type="InterPro" id="IPR003736">
    <property type="entry name" value="PAAI_dom"/>
</dbReference>
<dbReference type="Pfam" id="PF03061">
    <property type="entry name" value="4HBT"/>
    <property type="match status" value="1"/>
</dbReference>
<dbReference type="Proteomes" id="UP000242972">
    <property type="component" value="Unassembled WGS sequence"/>
</dbReference>
<evidence type="ECO:0000313" key="4">
    <source>
        <dbReference type="EMBL" id="PSR32859.1"/>
    </source>
</evidence>
<proteinExistence type="inferred from homology"/>
<dbReference type="InterPro" id="IPR006683">
    <property type="entry name" value="Thioestr_dom"/>
</dbReference>
<keyword evidence="2" id="KW-0378">Hydrolase</keyword>
<organism evidence="4 5">
    <name type="scientific">Sulfobacillus benefaciens</name>
    <dbReference type="NCBI Taxonomy" id="453960"/>
    <lineage>
        <taxon>Bacteria</taxon>
        <taxon>Bacillati</taxon>
        <taxon>Bacillota</taxon>
        <taxon>Clostridia</taxon>
        <taxon>Eubacteriales</taxon>
        <taxon>Clostridiales Family XVII. Incertae Sedis</taxon>
        <taxon>Sulfobacillus</taxon>
    </lineage>
</organism>
<evidence type="ECO:0000256" key="2">
    <source>
        <dbReference type="ARBA" id="ARBA00022801"/>
    </source>
</evidence>
<evidence type="ECO:0000313" key="5">
    <source>
        <dbReference type="Proteomes" id="UP000242972"/>
    </source>
</evidence>
<evidence type="ECO:0000259" key="3">
    <source>
        <dbReference type="Pfam" id="PF03061"/>
    </source>
</evidence>
<comment type="caution">
    <text evidence="4">The sequence shown here is derived from an EMBL/GenBank/DDBJ whole genome shotgun (WGS) entry which is preliminary data.</text>
</comment>
<dbReference type="AlphaFoldDB" id="A0A2T2XED3"/>
<evidence type="ECO:0000256" key="1">
    <source>
        <dbReference type="ARBA" id="ARBA00008324"/>
    </source>
</evidence>
<dbReference type="PANTHER" id="PTHR21660:SF1">
    <property type="entry name" value="ACYL-COENZYME A THIOESTERASE 13"/>
    <property type="match status" value="1"/>
</dbReference>
<gene>
    <name evidence="4" type="ORF">C7B46_12295</name>
</gene>
<accession>A0A2T2XED3</accession>
<dbReference type="NCBIfam" id="TIGR00369">
    <property type="entry name" value="unchar_dom_1"/>
    <property type="match status" value="1"/>
</dbReference>
<name>A0A2T2XED3_9FIRM</name>
<dbReference type="CDD" id="cd03443">
    <property type="entry name" value="PaaI_thioesterase"/>
    <property type="match status" value="1"/>
</dbReference>
<reference evidence="4 5" key="1">
    <citation type="journal article" date="2014" name="BMC Genomics">
        <title>Comparison of environmental and isolate Sulfobacillus genomes reveals diverse carbon, sulfur, nitrogen, and hydrogen metabolisms.</title>
        <authorList>
            <person name="Justice N.B."/>
            <person name="Norman A."/>
            <person name="Brown C.T."/>
            <person name="Singh A."/>
            <person name="Thomas B.C."/>
            <person name="Banfield J.F."/>
        </authorList>
    </citation>
    <scope>NUCLEOTIDE SEQUENCE [LARGE SCALE GENOMIC DNA]</scope>
    <source>
        <strain evidence="4">AMDSBA4</strain>
    </source>
</reference>